<feature type="domain" description="AB hydrolase-1" evidence="1">
    <location>
        <begin position="12"/>
        <end position="114"/>
    </location>
</feature>
<dbReference type="EMBL" id="JAMYJR010000051">
    <property type="protein sequence ID" value="MCO8276831.1"/>
    <property type="molecule type" value="Genomic_DNA"/>
</dbReference>
<gene>
    <name evidence="2" type="ORF">M1L60_40250</name>
</gene>
<dbReference type="PANTHER" id="PTHR43798:SF33">
    <property type="entry name" value="HYDROLASE, PUTATIVE (AFU_ORTHOLOGUE AFUA_2G14860)-RELATED"/>
    <property type="match status" value="1"/>
</dbReference>
<dbReference type="Pfam" id="PF00561">
    <property type="entry name" value="Abhydrolase_1"/>
    <property type="match status" value="1"/>
</dbReference>
<dbReference type="PANTHER" id="PTHR43798">
    <property type="entry name" value="MONOACYLGLYCEROL LIPASE"/>
    <property type="match status" value="1"/>
</dbReference>
<dbReference type="InterPro" id="IPR050266">
    <property type="entry name" value="AB_hydrolase_sf"/>
</dbReference>
<reference evidence="2 3" key="1">
    <citation type="submission" date="2022-06" db="EMBL/GenBank/DDBJ databases">
        <title>New Species of the Genus Actinoplanes, ActinopZanes ferrugineus.</title>
        <authorList>
            <person name="Ding P."/>
        </authorList>
    </citation>
    <scope>NUCLEOTIDE SEQUENCE [LARGE SCALE GENOMIC DNA]</scope>
    <source>
        <strain evidence="2 3">TRM88003</strain>
    </source>
</reference>
<dbReference type="Gene3D" id="3.40.50.1820">
    <property type="entry name" value="alpha/beta hydrolase"/>
    <property type="match status" value="1"/>
</dbReference>
<evidence type="ECO:0000313" key="2">
    <source>
        <dbReference type="EMBL" id="MCO8276831.1"/>
    </source>
</evidence>
<sequence>MLDIRGVGGPGVLLLPGGAAAVAGFFPGLVEGLVADPGCRVILHDRPGTGASGVGGSLARAAADLHATVAEAGLGPVVVIGQSLGGAVAALFARDYPADVAGVVLIDPSPVNDAVMARRLTQTMGTVERLHRLPVLGRVVQPLIGAVGVNRHLRRATRPDVRAAWVELVSWPGADHNAQLTHPDEVLEVSRDVVRQVRAGRA</sequence>
<dbReference type="Proteomes" id="UP001523369">
    <property type="component" value="Unassembled WGS sequence"/>
</dbReference>
<name>A0ABT1E3J9_9ACTN</name>
<dbReference type="SUPFAM" id="SSF53474">
    <property type="entry name" value="alpha/beta-Hydrolases"/>
    <property type="match status" value="1"/>
</dbReference>
<evidence type="ECO:0000313" key="3">
    <source>
        <dbReference type="Proteomes" id="UP001523369"/>
    </source>
</evidence>
<dbReference type="InterPro" id="IPR000073">
    <property type="entry name" value="AB_hydrolase_1"/>
</dbReference>
<dbReference type="InterPro" id="IPR029058">
    <property type="entry name" value="AB_hydrolase_fold"/>
</dbReference>
<evidence type="ECO:0000259" key="1">
    <source>
        <dbReference type="Pfam" id="PF00561"/>
    </source>
</evidence>
<comment type="caution">
    <text evidence="2">The sequence shown here is derived from an EMBL/GenBank/DDBJ whole genome shotgun (WGS) entry which is preliminary data.</text>
</comment>
<dbReference type="PRINTS" id="PR00111">
    <property type="entry name" value="ABHYDROLASE"/>
</dbReference>
<accession>A0ABT1E3J9</accession>
<keyword evidence="3" id="KW-1185">Reference proteome</keyword>
<organism evidence="2 3">
    <name type="scientific">Paractinoplanes aksuensis</name>
    <dbReference type="NCBI Taxonomy" id="2939490"/>
    <lineage>
        <taxon>Bacteria</taxon>
        <taxon>Bacillati</taxon>
        <taxon>Actinomycetota</taxon>
        <taxon>Actinomycetes</taxon>
        <taxon>Micromonosporales</taxon>
        <taxon>Micromonosporaceae</taxon>
        <taxon>Paractinoplanes</taxon>
    </lineage>
</organism>
<keyword evidence="2" id="KW-0378">Hydrolase</keyword>
<protein>
    <submittedName>
        <fullName evidence="2">Alpha/beta hydrolase</fullName>
    </submittedName>
</protein>
<dbReference type="GO" id="GO:0016787">
    <property type="term" value="F:hydrolase activity"/>
    <property type="evidence" value="ECO:0007669"/>
    <property type="project" value="UniProtKB-KW"/>
</dbReference>
<proteinExistence type="predicted"/>
<dbReference type="RefSeq" id="WP_253242855.1">
    <property type="nucleotide sequence ID" value="NZ_JAMYJR010000051.1"/>
</dbReference>